<name>A0A4R4WI07_9ACTN</name>
<evidence type="ECO:0000313" key="1">
    <source>
        <dbReference type="EMBL" id="TDD15984.1"/>
    </source>
</evidence>
<dbReference type="OrthoDB" id="5182530at2"/>
<dbReference type="Proteomes" id="UP000295172">
    <property type="component" value="Unassembled WGS sequence"/>
</dbReference>
<sequence>MGNPEAIDDGIAQVRNEAMPEVQQIQGCVGLSMLVDRTTGLSITTSAWESVEAMHASGDQVTPVRERVAQLMGGSPRVEEWEIVHLHRDHRSADGACVRVTWAQVAWTDVDRLIDVYKLTALPALEELPGFCSASLFVDRATGRSVSSVTFDSVDAMRRGSEAQTEIRARTIQETHAELLDVQEFELALAHLRVPELV</sequence>
<gene>
    <name evidence="1" type="ORF">E1218_30610</name>
</gene>
<dbReference type="InterPro" id="IPR011008">
    <property type="entry name" value="Dimeric_a/b-barrel"/>
</dbReference>
<proteinExistence type="predicted"/>
<protein>
    <recommendedName>
        <fullName evidence="3">ABM domain-containing protein</fullName>
    </recommendedName>
</protein>
<accession>A0A4R4WI07</accession>
<evidence type="ECO:0000313" key="2">
    <source>
        <dbReference type="Proteomes" id="UP000295172"/>
    </source>
</evidence>
<comment type="caution">
    <text evidence="1">The sequence shown here is derived from an EMBL/GenBank/DDBJ whole genome shotgun (WGS) entry which is preliminary data.</text>
</comment>
<evidence type="ECO:0008006" key="3">
    <source>
        <dbReference type="Google" id="ProtNLM"/>
    </source>
</evidence>
<dbReference type="SUPFAM" id="SSF54909">
    <property type="entry name" value="Dimeric alpha+beta barrel"/>
    <property type="match status" value="1"/>
</dbReference>
<dbReference type="EMBL" id="SMKR01000187">
    <property type="protein sequence ID" value="TDD15984.1"/>
    <property type="molecule type" value="Genomic_DNA"/>
</dbReference>
<keyword evidence="2" id="KW-1185">Reference proteome</keyword>
<organism evidence="1 2">
    <name type="scientific">Kribbella turkmenica</name>
    <dbReference type="NCBI Taxonomy" id="2530375"/>
    <lineage>
        <taxon>Bacteria</taxon>
        <taxon>Bacillati</taxon>
        <taxon>Actinomycetota</taxon>
        <taxon>Actinomycetes</taxon>
        <taxon>Propionibacteriales</taxon>
        <taxon>Kribbellaceae</taxon>
        <taxon>Kribbella</taxon>
    </lineage>
</organism>
<reference evidence="1 2" key="1">
    <citation type="submission" date="2019-02" db="EMBL/GenBank/DDBJ databases">
        <title>Draft genome sequences of novel Actinobacteria.</title>
        <authorList>
            <person name="Sahin N."/>
            <person name="Ay H."/>
            <person name="Saygin H."/>
        </authorList>
    </citation>
    <scope>NUCLEOTIDE SEQUENCE [LARGE SCALE GENOMIC DNA]</scope>
    <source>
        <strain evidence="1 2">16K104</strain>
    </source>
</reference>
<dbReference type="AlphaFoldDB" id="A0A4R4WI07"/>